<dbReference type="PANTHER" id="PTHR37464">
    <property type="entry name" value="BLL2463 PROTEIN"/>
    <property type="match status" value="1"/>
</dbReference>
<keyword evidence="1" id="KW-1133">Transmembrane helix</keyword>
<feature type="transmembrane region" description="Helical" evidence="1">
    <location>
        <begin position="6"/>
        <end position="24"/>
    </location>
</feature>
<gene>
    <name evidence="3" type="ORF">Q361_10265</name>
</gene>
<dbReference type="AlphaFoldDB" id="A0A2S4NAN7"/>
<organism evidence="3 4">
    <name type="scientific">Flavobacterium croceum DSM 17960</name>
    <dbReference type="NCBI Taxonomy" id="1121886"/>
    <lineage>
        <taxon>Bacteria</taxon>
        <taxon>Pseudomonadati</taxon>
        <taxon>Bacteroidota</taxon>
        <taxon>Flavobacteriia</taxon>
        <taxon>Flavobacteriales</taxon>
        <taxon>Flavobacteriaceae</taxon>
        <taxon>Flavobacterium</taxon>
    </lineage>
</organism>
<keyword evidence="1" id="KW-0472">Membrane</keyword>
<dbReference type="InterPro" id="IPR024163">
    <property type="entry name" value="Aerotolerance_reg_N"/>
</dbReference>
<feature type="transmembrane region" description="Helical" evidence="1">
    <location>
        <begin position="624"/>
        <end position="642"/>
    </location>
</feature>
<dbReference type="SUPFAM" id="SSF53300">
    <property type="entry name" value="vWA-like"/>
    <property type="match status" value="1"/>
</dbReference>
<dbReference type="Pfam" id="PF07584">
    <property type="entry name" value="BatA"/>
    <property type="match status" value="1"/>
</dbReference>
<evidence type="ECO:0000313" key="4">
    <source>
        <dbReference type="Proteomes" id="UP000237056"/>
    </source>
</evidence>
<comment type="caution">
    <text evidence="3">The sequence shown here is derived from an EMBL/GenBank/DDBJ whole genome shotgun (WGS) entry which is preliminary data.</text>
</comment>
<keyword evidence="1" id="KW-0812">Transmembrane</keyword>
<accession>A0A2S4NAN7</accession>
<reference evidence="3 4" key="1">
    <citation type="submission" date="2018-01" db="EMBL/GenBank/DDBJ databases">
        <title>Genomic Encyclopedia of Type Strains, Phase I: the one thousand microbial genomes (KMG-I) project.</title>
        <authorList>
            <person name="Goeker M."/>
        </authorList>
    </citation>
    <scope>NUCLEOTIDE SEQUENCE [LARGE SCALE GENOMIC DNA]</scope>
    <source>
        <strain evidence="3 4">DSM 17960</strain>
    </source>
</reference>
<feature type="transmembrane region" description="Helical" evidence="1">
    <location>
        <begin position="56"/>
        <end position="78"/>
    </location>
</feature>
<proteinExistence type="predicted"/>
<dbReference type="InterPro" id="IPR011933">
    <property type="entry name" value="Double_TM_dom"/>
</dbReference>
<feature type="domain" description="Aerotolerance regulator N-terminal" evidence="2">
    <location>
        <begin position="1"/>
        <end position="76"/>
    </location>
</feature>
<dbReference type="OrthoDB" id="9810200at2"/>
<sequence>MQFKHPELLYFLFLLVIPILVHLFQLRKFKKEYFSNVKFLKELALQTRKSSKIKKYLLLATRLLLLACVIFAFAQPFFKAKDSENAQNELYIILDNSFSMQAKGKKGELLKRAVQELLQHAPENANFSLLTCTDDYWNTDIKTIQKELQNLAYSPISFDIESLLAKIKSHKTANKKDIVVITDAIGIKNDALKSYKNDENLFFIVPEIEKKSNVAIDTVYLNQTLDKFYEISVKIKSFDTDKTVNVPVSLYNNNKLQAKTLVNLKTSENKINFTLPKENFNGYVSLLDDGLEYDNTYYFSISKPEKNKVISIGDDAKSEFLSRIYTNDEFIYKNYPLAQLDYNILDKQDAIILNELKEIPVALQTNLKSFAQKGGNVIIIPNAESVASNLNTLTQNWGGITYQSPTTNEKLISKINFNHPLFTGVFEKKVDNFQYPKTNISFEINGAIPSALQYNDATSFLSVFSNGLASVYAFAAPINKANSNFQNSPIIVPVFYNMAKNIQKTGATAITIGNNTPYIVETDLGKDEIVSVKSTEPQNKESFIPVQQILNNKAKLTFNENPNKAGNYSIYNNTTAIENLSFNYNRKESNLENVNKDAVSDFKEFNDVETLFNTLHINRTDSMVWKWFVLLALLFLALEIAIQKFVK</sequence>
<dbReference type="Gene3D" id="3.40.50.410">
    <property type="entry name" value="von Willebrand factor, type A domain"/>
    <property type="match status" value="1"/>
</dbReference>
<evidence type="ECO:0000259" key="2">
    <source>
        <dbReference type="Pfam" id="PF07584"/>
    </source>
</evidence>
<evidence type="ECO:0000256" key="1">
    <source>
        <dbReference type="SAM" id="Phobius"/>
    </source>
</evidence>
<dbReference type="SUPFAM" id="SSF52317">
    <property type="entry name" value="Class I glutamine amidotransferase-like"/>
    <property type="match status" value="1"/>
</dbReference>
<dbReference type="InterPro" id="IPR029062">
    <property type="entry name" value="Class_I_gatase-like"/>
</dbReference>
<name>A0A2S4NAN7_9FLAO</name>
<dbReference type="PANTHER" id="PTHR37464:SF1">
    <property type="entry name" value="BLL2463 PROTEIN"/>
    <property type="match status" value="1"/>
</dbReference>
<evidence type="ECO:0000313" key="3">
    <source>
        <dbReference type="EMBL" id="POS02752.1"/>
    </source>
</evidence>
<dbReference type="NCBIfam" id="TIGR02226">
    <property type="entry name" value="two_anch"/>
    <property type="match status" value="1"/>
</dbReference>
<dbReference type="Proteomes" id="UP000237056">
    <property type="component" value="Unassembled WGS sequence"/>
</dbReference>
<keyword evidence="4" id="KW-1185">Reference proteome</keyword>
<protein>
    <submittedName>
        <fullName evidence="3">Putative membrane protein (TIGR02226 family)</fullName>
    </submittedName>
</protein>
<dbReference type="EMBL" id="PQNY01000002">
    <property type="protein sequence ID" value="POS02752.1"/>
    <property type="molecule type" value="Genomic_DNA"/>
</dbReference>
<dbReference type="InterPro" id="IPR036465">
    <property type="entry name" value="vWFA_dom_sf"/>
</dbReference>
<dbReference type="RefSeq" id="WP_103725005.1">
    <property type="nucleotide sequence ID" value="NZ_PQNY01000002.1"/>
</dbReference>